<dbReference type="Pfam" id="PF13302">
    <property type="entry name" value="Acetyltransf_3"/>
    <property type="match status" value="1"/>
</dbReference>
<dbReference type="STRING" id="1048205.AB852_09955"/>
<dbReference type="EMBL" id="LFBV01000002">
    <property type="protein sequence ID" value="OKH94573.1"/>
    <property type="molecule type" value="Genomic_DNA"/>
</dbReference>
<accession>A0A1Q4V9U1</accession>
<dbReference type="Gene3D" id="3.40.630.30">
    <property type="match status" value="1"/>
</dbReference>
<dbReference type="InterPro" id="IPR016181">
    <property type="entry name" value="Acyl_CoA_acyltransferase"/>
</dbReference>
<dbReference type="PROSITE" id="PS51186">
    <property type="entry name" value="GNAT"/>
    <property type="match status" value="1"/>
</dbReference>
<dbReference type="SUPFAM" id="SSF55729">
    <property type="entry name" value="Acyl-CoA N-acyltransferases (Nat)"/>
    <property type="match status" value="1"/>
</dbReference>
<dbReference type="InterPro" id="IPR000182">
    <property type="entry name" value="GNAT_dom"/>
</dbReference>
<protein>
    <submittedName>
        <fullName evidence="2">GCN5 family acetyltransferase</fullName>
    </submittedName>
</protein>
<keyword evidence="3" id="KW-1185">Reference proteome</keyword>
<feature type="domain" description="N-acetyltransferase" evidence="1">
    <location>
        <begin position="4"/>
        <end position="162"/>
    </location>
</feature>
<comment type="caution">
    <text evidence="2">The sequence shown here is derived from an EMBL/GenBank/DDBJ whole genome shotgun (WGS) entry which is preliminary data.</text>
</comment>
<dbReference type="RefSeq" id="WP_073786253.1">
    <property type="nucleotide sequence ID" value="NZ_LFBV01000002.1"/>
</dbReference>
<keyword evidence="2" id="KW-0808">Transferase</keyword>
<sequence>MPEIQLLRADHAAALRAFEWENRAYFAESVPDRGDAYFTGFAERHEALLAEQAAGLGWFHLVVDGDGEVLGRVNLIDAADGEAELGFRIARKATGRGLATDVVRRICVRAAHEYGLTSLRAAATLDNAGSRAVLVRTGFVPAGETVLDGRPARCFTLALAVPDGEGRPVRVSSG</sequence>
<dbReference type="GO" id="GO:0016747">
    <property type="term" value="F:acyltransferase activity, transferring groups other than amino-acyl groups"/>
    <property type="evidence" value="ECO:0007669"/>
    <property type="project" value="InterPro"/>
</dbReference>
<evidence type="ECO:0000259" key="1">
    <source>
        <dbReference type="PROSITE" id="PS51186"/>
    </source>
</evidence>
<dbReference type="Proteomes" id="UP000186455">
    <property type="component" value="Unassembled WGS sequence"/>
</dbReference>
<proteinExistence type="predicted"/>
<dbReference type="AlphaFoldDB" id="A0A1Q4V9U1"/>
<name>A0A1Q4V9U1_9ACTN</name>
<evidence type="ECO:0000313" key="3">
    <source>
        <dbReference type="Proteomes" id="UP000186455"/>
    </source>
</evidence>
<gene>
    <name evidence="2" type="ORF">AB852_09955</name>
</gene>
<evidence type="ECO:0000313" key="2">
    <source>
        <dbReference type="EMBL" id="OKH94573.1"/>
    </source>
</evidence>
<organism evidence="2 3">
    <name type="scientific">Streptomyces uncialis</name>
    <dbReference type="NCBI Taxonomy" id="1048205"/>
    <lineage>
        <taxon>Bacteria</taxon>
        <taxon>Bacillati</taxon>
        <taxon>Actinomycetota</taxon>
        <taxon>Actinomycetes</taxon>
        <taxon>Kitasatosporales</taxon>
        <taxon>Streptomycetaceae</taxon>
        <taxon>Streptomyces</taxon>
    </lineage>
</organism>
<reference evidence="2 3" key="1">
    <citation type="submission" date="2015-06" db="EMBL/GenBank/DDBJ databases">
        <title>Cloning and characterization of the uncialamcin biosynthetic gene cluster.</title>
        <authorList>
            <person name="Yan X."/>
            <person name="Huang T."/>
            <person name="Ge H."/>
            <person name="Shen B."/>
        </authorList>
    </citation>
    <scope>NUCLEOTIDE SEQUENCE [LARGE SCALE GENOMIC DNA]</scope>
    <source>
        <strain evidence="2 3">DCA2648</strain>
    </source>
</reference>